<gene>
    <name evidence="3" type="ORF">NX778_24205</name>
</gene>
<sequence length="854" mass="91823">MIRSKPLVAAMICIGAWSASAHPTQPQGAQLLTTGVNTTDSATLAFNGPNGRQERASFTLKGEVGGLRTYGQSSTMPSREGAPSAIVYGELAGQPVVRTGSLAFDALFALAVWEMKENSVPAIRDGAYNDNQPIPCDCFETGEKWHYVWTRDLSYAANLGLAMLDPERARNSLQFKLSGYREGAGKAPDVAGSSDGLQILQDTGSGGSWPVSTDRVSWAFGAEATLKGLSAEARAAFAPIALKALSNTIDNDRLAAFDSRDGLYTGEQSFLDWREQTYGTGIASDLARMASAKALSTNVAHYKALTLAAQLAAELGDLERAQRYADWANRLKDSINARFWLEDAGMYASLTAAHFDGAPLHKFDWLGESLAIVTGVADPARRDRILAAYPHGPAGAPVIYPQQQGVPIYHNRSIWPFVTAYGLQAAVAGSNVSVADAAYASLVRGASLHLSNMENMEWLSGAPLLHHPADPSLDGPVINSRRQLWSVGAYLGMVIRNVFGLNLDNDGLRVRPFVTARLRRDLFGSSSGIALERLRIRGKALRIRIELPPSGGSDGYYAVEAITLNGKSAASSIRWDELGTQNEIEVRLGALQPGRQGMRRVDGDPLATSGPLFAPFEAGITSVERVAEGHVAVRLADLRNKGGVYYRVYRNGKLAADKLSLGTWIDPTPASRANCYSLEVVATASGNASHHSAVLCAEPGLEIPVTDERVQASVPVDRQDAPRLTGWGAPDDRLLIRGVELTTGRYSFQLRYINTAHAINTGITNGVKVLVVTDAAGRTVGRRVIQMPHIPPESMPIYSTPADFLLKAGSYTIEVHDFYNMSYLSSNSLYGGKGGRAGAFNKIDLYGLRVQALD</sequence>
<evidence type="ECO:0000313" key="3">
    <source>
        <dbReference type="EMBL" id="MCS0661180.1"/>
    </source>
</evidence>
<dbReference type="Gene3D" id="1.50.10.10">
    <property type="match status" value="1"/>
</dbReference>
<proteinExistence type="predicted"/>
<feature type="signal peptide" evidence="1">
    <location>
        <begin position="1"/>
        <end position="21"/>
    </location>
</feature>
<dbReference type="SUPFAM" id="SSF48208">
    <property type="entry name" value="Six-hairpin glycosidases"/>
    <property type="match status" value="1"/>
</dbReference>
<evidence type="ECO:0000313" key="4">
    <source>
        <dbReference type="Proteomes" id="UP001204621"/>
    </source>
</evidence>
<keyword evidence="1" id="KW-0732">Signal</keyword>
<accession>A0ABT2D570</accession>
<evidence type="ECO:0000259" key="2">
    <source>
        <dbReference type="Pfam" id="PF17389"/>
    </source>
</evidence>
<evidence type="ECO:0000256" key="1">
    <source>
        <dbReference type="SAM" id="SignalP"/>
    </source>
</evidence>
<keyword evidence="4" id="KW-1185">Reference proteome</keyword>
<feature type="chain" id="PRO_5045446506" evidence="1">
    <location>
        <begin position="22"/>
        <end position="854"/>
    </location>
</feature>
<dbReference type="InterPro" id="IPR008928">
    <property type="entry name" value="6-hairpin_glycosidase_sf"/>
</dbReference>
<reference evidence="3 4" key="1">
    <citation type="submission" date="2022-08" db="EMBL/GenBank/DDBJ databases">
        <title>Reclassification of Massilia species as members of the genera Telluria, Duganella, Pseudoduganella, Mokoshia gen. nov. and Zemynaea gen. nov. using orthogonal and non-orthogonal genome-based approaches.</title>
        <authorList>
            <person name="Bowman J.P."/>
        </authorList>
    </citation>
    <scope>NUCLEOTIDE SEQUENCE [LARGE SCALE GENOMIC DNA]</scope>
    <source>
        <strain evidence="3 4">JCM 31606</strain>
    </source>
</reference>
<name>A0ABT2D570_9BURK</name>
<dbReference type="EMBL" id="JANUGU010000015">
    <property type="protein sequence ID" value="MCS0661180.1"/>
    <property type="molecule type" value="Genomic_DNA"/>
</dbReference>
<dbReference type="Pfam" id="PF17389">
    <property type="entry name" value="Bac_rhamnosid6H"/>
    <property type="match status" value="1"/>
</dbReference>
<dbReference type="InterPro" id="IPR035396">
    <property type="entry name" value="Bac_rhamnosid6H"/>
</dbReference>
<protein>
    <submittedName>
        <fullName evidence="3">Esterase</fullName>
    </submittedName>
</protein>
<comment type="caution">
    <text evidence="3">The sequence shown here is derived from an EMBL/GenBank/DDBJ whole genome shotgun (WGS) entry which is preliminary data.</text>
</comment>
<dbReference type="RefSeq" id="WP_258814376.1">
    <property type="nucleotide sequence ID" value="NZ_JANUGU010000015.1"/>
</dbReference>
<organism evidence="3 4">
    <name type="scientific">Massilia terrae</name>
    <dbReference type="NCBI Taxonomy" id="1811224"/>
    <lineage>
        <taxon>Bacteria</taxon>
        <taxon>Pseudomonadati</taxon>
        <taxon>Pseudomonadota</taxon>
        <taxon>Betaproteobacteria</taxon>
        <taxon>Burkholderiales</taxon>
        <taxon>Oxalobacteraceae</taxon>
        <taxon>Telluria group</taxon>
        <taxon>Massilia</taxon>
    </lineage>
</organism>
<dbReference type="InterPro" id="IPR012341">
    <property type="entry name" value="6hp_glycosidase-like_sf"/>
</dbReference>
<dbReference type="Proteomes" id="UP001204621">
    <property type="component" value="Unassembled WGS sequence"/>
</dbReference>
<feature type="domain" description="Alpha-L-rhamnosidase six-hairpin glycosidase" evidence="2">
    <location>
        <begin position="266"/>
        <end position="351"/>
    </location>
</feature>